<name>W9GG18_9MICO</name>
<sequence>MAWVRRVRTASGATAVQIAEYVDGRRRIVAHVGSAHSEAELGLLLEQARSLLSDPGQGEFDLGVEPTPRRAGLLAPAADAGLFAQPASSADPGRVAAPKVLGTCSRLLFDVLADVYDGLGFAVVGDETFRDLVIARIVEPTSILDTGRVLADLGKPAPSEKTMRRTLSRCGTRGYREQVATACFTHTMSTGDVSLCLYDVTTLYFEAEKEDGLRKVGFSKERRVDPQVVVGLLVDRAGFPLEIGCFEGNKAECDTRSHAVSGSRGRRP</sequence>
<reference evidence="2" key="1">
    <citation type="submission" date="2013-08" db="EMBL/GenBank/DDBJ databases">
        <title>Intrasporangium oryzae NRRL B-24470.</title>
        <authorList>
            <person name="Liu H."/>
            <person name="Wang G."/>
        </authorList>
    </citation>
    <scope>NUCLEOTIDE SEQUENCE [LARGE SCALE GENOMIC DNA]</scope>
    <source>
        <strain evidence="2">Q5-1</strain>
    </source>
</reference>
<evidence type="ECO:0000313" key="2">
    <source>
        <dbReference type="Proteomes" id="UP000019494"/>
    </source>
</evidence>
<organism evidence="1 2">
    <name type="scientific">Intrasporangium chromatireducens Q5-1</name>
    <dbReference type="NCBI Taxonomy" id="584657"/>
    <lineage>
        <taxon>Bacteria</taxon>
        <taxon>Bacillati</taxon>
        <taxon>Actinomycetota</taxon>
        <taxon>Actinomycetes</taxon>
        <taxon>Micrococcales</taxon>
        <taxon>Intrasporangiaceae</taxon>
        <taxon>Intrasporangium</taxon>
    </lineage>
</organism>
<protein>
    <submittedName>
        <fullName evidence="1">Transposase</fullName>
    </submittedName>
</protein>
<comment type="caution">
    <text evidence="1">The sequence shown here is derived from an EMBL/GenBank/DDBJ whole genome shotgun (WGS) entry which is preliminary data.</text>
</comment>
<evidence type="ECO:0000313" key="1">
    <source>
        <dbReference type="EMBL" id="EWT04985.1"/>
    </source>
</evidence>
<dbReference type="AlphaFoldDB" id="W9GG18"/>
<dbReference type="Proteomes" id="UP000019494">
    <property type="component" value="Unassembled WGS sequence"/>
</dbReference>
<gene>
    <name evidence="1" type="ORF">N864_08445</name>
</gene>
<dbReference type="PATRIC" id="fig|584657.3.peg.3135"/>
<dbReference type="EMBL" id="AWQS01000160">
    <property type="protein sequence ID" value="EWT04985.1"/>
    <property type="molecule type" value="Genomic_DNA"/>
</dbReference>
<accession>W9GG18</accession>
<keyword evidence="2" id="KW-1185">Reference proteome</keyword>
<proteinExistence type="predicted"/>